<dbReference type="InterPro" id="IPR050620">
    <property type="entry name" value="Thioredoxin_H-type-like"/>
</dbReference>
<protein>
    <recommendedName>
        <fullName evidence="2">Thioredoxin domain-containing protein</fullName>
    </recommendedName>
</protein>
<dbReference type="InterPro" id="IPR036249">
    <property type="entry name" value="Thioredoxin-like_sf"/>
</dbReference>
<feature type="compositionally biased region" description="Polar residues" evidence="1">
    <location>
        <begin position="42"/>
        <end position="56"/>
    </location>
</feature>
<accession>A0A4X2LR59</accession>
<dbReference type="PANTHER" id="PTHR10438:SF463">
    <property type="entry name" value="THIOREDOXIN"/>
    <property type="match status" value="1"/>
</dbReference>
<evidence type="ECO:0000256" key="1">
    <source>
        <dbReference type="SAM" id="MobiDB-lite"/>
    </source>
</evidence>
<dbReference type="Ensembl" id="ENSVURT00010032335.1">
    <property type="protein sequence ID" value="ENSVURP00010028376.1"/>
    <property type="gene ID" value="ENSVURG00010021718.1"/>
</dbReference>
<evidence type="ECO:0000313" key="4">
    <source>
        <dbReference type="Proteomes" id="UP000314987"/>
    </source>
</evidence>
<dbReference type="STRING" id="29139.ENSVURP00010023342"/>
<name>A0A4X2LR59_VOMUR</name>
<dbReference type="Pfam" id="PF00085">
    <property type="entry name" value="Thioredoxin"/>
    <property type="match status" value="1"/>
</dbReference>
<reference evidence="3" key="2">
    <citation type="submission" date="2025-05" db="UniProtKB">
        <authorList>
            <consortium name="Ensembl"/>
        </authorList>
    </citation>
    <scope>IDENTIFICATION</scope>
</reference>
<dbReference type="SUPFAM" id="SSF52833">
    <property type="entry name" value="Thioredoxin-like"/>
    <property type="match status" value="1"/>
</dbReference>
<dbReference type="Proteomes" id="UP000314987">
    <property type="component" value="Unassembled WGS sequence"/>
</dbReference>
<dbReference type="GeneTree" id="ENSGT00940000154259"/>
<proteinExistence type="predicted"/>
<dbReference type="InterPro" id="IPR013766">
    <property type="entry name" value="Thioredoxin_domain"/>
</dbReference>
<feature type="domain" description="Thioredoxin" evidence="2">
    <location>
        <begin position="80"/>
        <end position="142"/>
    </location>
</feature>
<dbReference type="AlphaFoldDB" id="A0A4X2LR59"/>
<evidence type="ECO:0000313" key="3">
    <source>
        <dbReference type="Ensembl" id="ENSVURP00010023342.1"/>
    </source>
</evidence>
<dbReference type="Ensembl" id="ENSVURT00010026563.1">
    <property type="protein sequence ID" value="ENSVURP00010023342.1"/>
    <property type="gene ID" value="ENSVURG00010017890.1"/>
</dbReference>
<feature type="region of interest" description="Disordered" evidence="1">
    <location>
        <begin position="35"/>
        <end position="75"/>
    </location>
</feature>
<dbReference type="PANTHER" id="PTHR10438">
    <property type="entry name" value="THIOREDOXIN"/>
    <property type="match status" value="1"/>
</dbReference>
<sequence>MNSLSCIFCRKRQLLEKLWLPSHCDLPRPSDPDPKLLELFKSTKSLSPHPTTQRSAPLQPVPWSEPSAPPVPPEPSGKIPFFHSLGEKYLDVIFIEEDVDYCQDVAAECEVKCMPTFQFYKNGKKVGEFSGANKEKLKPTINELK</sequence>
<organism evidence="3 4">
    <name type="scientific">Vombatus ursinus</name>
    <name type="common">Common wombat</name>
    <dbReference type="NCBI Taxonomy" id="29139"/>
    <lineage>
        <taxon>Eukaryota</taxon>
        <taxon>Metazoa</taxon>
        <taxon>Chordata</taxon>
        <taxon>Craniata</taxon>
        <taxon>Vertebrata</taxon>
        <taxon>Euteleostomi</taxon>
        <taxon>Mammalia</taxon>
        <taxon>Metatheria</taxon>
        <taxon>Diprotodontia</taxon>
        <taxon>Vombatidae</taxon>
        <taxon>Vombatus</taxon>
    </lineage>
</organism>
<dbReference type="CDD" id="cd02947">
    <property type="entry name" value="TRX_family"/>
    <property type="match status" value="1"/>
</dbReference>
<reference evidence="4" key="1">
    <citation type="submission" date="2018-12" db="EMBL/GenBank/DDBJ databases">
        <authorList>
            <person name="Yazar S."/>
        </authorList>
    </citation>
    <scope>NUCLEOTIDE SEQUENCE [LARGE SCALE GENOMIC DNA]</scope>
</reference>
<dbReference type="Gene3D" id="3.40.30.10">
    <property type="entry name" value="Glutaredoxin"/>
    <property type="match status" value="1"/>
</dbReference>
<evidence type="ECO:0000259" key="2">
    <source>
        <dbReference type="Pfam" id="PF00085"/>
    </source>
</evidence>
<keyword evidence="4" id="KW-1185">Reference proteome</keyword>